<dbReference type="SMART" id="SM00409">
    <property type="entry name" value="IG"/>
    <property type="match status" value="2"/>
</dbReference>
<keyword evidence="10" id="KW-1015">Disulfide bond</keyword>
<dbReference type="SMART" id="SM00921">
    <property type="entry name" value="MHC_II_beta"/>
    <property type="match status" value="1"/>
</dbReference>
<dbReference type="FunFam" id="2.60.40.10:FF:000088">
    <property type="entry name" value="Butyrophilin subfamily 1 member A1"/>
    <property type="match status" value="1"/>
</dbReference>
<dbReference type="InterPro" id="IPR006574">
    <property type="entry name" value="PRY"/>
</dbReference>
<evidence type="ECO:0000313" key="17">
    <source>
        <dbReference type="Proteomes" id="UP000515140"/>
    </source>
</evidence>
<feature type="domain" description="Ig-like" evidence="16">
    <location>
        <begin position="297"/>
        <end position="390"/>
    </location>
</feature>
<evidence type="ECO:0000256" key="8">
    <source>
        <dbReference type="ARBA" id="ARBA00023130"/>
    </source>
</evidence>
<dbReference type="InterPro" id="IPR050160">
    <property type="entry name" value="MHC/Immunoglobulin"/>
</dbReference>
<dbReference type="Gene3D" id="3.10.320.10">
    <property type="entry name" value="Class II Histocompatibility Antigen, M Beta Chain, Chain B, domain 1"/>
    <property type="match status" value="1"/>
</dbReference>
<comment type="similarity">
    <text evidence="2">Belongs to the MHC class II family.</text>
</comment>
<dbReference type="InterPro" id="IPR003879">
    <property type="entry name" value="Butyrophylin_SPRY"/>
</dbReference>
<feature type="domain" description="B30.2/SPRY" evidence="15">
    <location>
        <begin position="506"/>
        <end position="703"/>
    </location>
</feature>
<dbReference type="Pfam" id="PF07654">
    <property type="entry name" value="C1-set"/>
    <property type="match status" value="1"/>
</dbReference>
<dbReference type="InParanoid" id="A0A6P5JF97"/>
<evidence type="ECO:0000256" key="3">
    <source>
        <dbReference type="ARBA" id="ARBA00007591"/>
    </source>
</evidence>
<dbReference type="GO" id="GO:0002250">
    <property type="term" value="P:adaptive immune response"/>
    <property type="evidence" value="ECO:0007669"/>
    <property type="project" value="UniProtKB-KW"/>
</dbReference>
<dbReference type="Gene3D" id="2.60.40.10">
    <property type="entry name" value="Immunoglobulins"/>
    <property type="match status" value="3"/>
</dbReference>
<dbReference type="InterPro" id="IPR013320">
    <property type="entry name" value="ConA-like_dom_sf"/>
</dbReference>
<dbReference type="Pfam" id="PF00622">
    <property type="entry name" value="SPRY"/>
    <property type="match status" value="1"/>
</dbReference>
<dbReference type="InterPro" id="IPR036179">
    <property type="entry name" value="Ig-like_dom_sf"/>
</dbReference>
<sequence length="786" mass="88631">MWRADLIGSMLQLLITSSILVSNMVCVELLGSLCMTVLLMVLSRPTAWGRDIPENYLHQVRSECHMTNGTQRVRFVGRLIYDRKEFVHFDSDVGLFEAKMELWRSQVQKWNSQKEIVKTARSIVNVCRHNYLLYDKLIVQRKVQPRVKVFPSKIQPLGHHNLLLCSVTSFYPGEIKVSWFRNAKEEKSGVLSTGQIQNGDWTFQTLVMLEVTPQRGDVFTCHVDHVSLQSPITVDWRAQSESARTKMLTGIGGLVLGLILLGVGLVIHLRSLKEKLHMELAKLKVICPTHPIVARLGEDVTLSCHLSPETNAEDLKVKWFQAQLSPVLMDQDMVDETRKATEKNKKTLLVTHAIDKVRGILKIFNVDTSDDGQYWCRFEQNGIHQEASLELKVAGLGSTPQISLKRNEDGRVQLVCTSEGWFPQPLVWCREVGGKNLSALSEVQIQSTNGLFHVEASVVVRNYLLENVICSIYNPLLGQEVSAFYIPEPPPLGMTSSWKILLTLGLFLLIATMALTWNKYYRKVNNTLDAKTANPELIFSEKGRCVTRGNIRQNLPDNPQRFTSLPSVLGQEKITSGRHYWEVEAGHGSGWFLGICREDVSRKGGIQVTPENGFWVMGCYENEYWAITSPPQLLSLRVSPHRIGVFLDYHLGLLSFQNVMDGSHIHTFQAISFSGTLRPFFLLWSPDCKDPSGMLHRLGEAKRTTGHESNHVASLRNSVTQQTLPLATGDHDSHLTPSFLLSPILIPRQSIWGPKRYLVREPITFRRITGGTSAISSQKALLSQVL</sequence>
<evidence type="ECO:0000256" key="10">
    <source>
        <dbReference type="ARBA" id="ARBA00023157"/>
    </source>
</evidence>
<dbReference type="InterPro" id="IPR014745">
    <property type="entry name" value="MHC_II_a/b_N"/>
</dbReference>
<evidence type="ECO:0000256" key="12">
    <source>
        <dbReference type="ARBA" id="ARBA00023182"/>
    </source>
</evidence>
<dbReference type="FunFam" id="3.10.320.10:FF:000001">
    <property type="entry name" value="HLA class II histocompatibility antigen, DRB1-1 beta chain"/>
    <property type="match status" value="1"/>
</dbReference>
<dbReference type="GO" id="GO:0042613">
    <property type="term" value="C:MHC class II protein complex"/>
    <property type="evidence" value="ECO:0007669"/>
    <property type="project" value="UniProtKB-KW"/>
</dbReference>
<name>A0A6P5JF97_PHACI</name>
<evidence type="ECO:0000256" key="1">
    <source>
        <dbReference type="ARBA" id="ARBA00004479"/>
    </source>
</evidence>
<dbReference type="SUPFAM" id="SSF49899">
    <property type="entry name" value="Concanavalin A-like lectins/glucanases"/>
    <property type="match status" value="1"/>
</dbReference>
<keyword evidence="9 14" id="KW-0472">Membrane</keyword>
<dbReference type="InterPro" id="IPR003006">
    <property type="entry name" value="Ig/MHC_CS"/>
</dbReference>
<evidence type="ECO:0000256" key="9">
    <source>
        <dbReference type="ARBA" id="ARBA00023136"/>
    </source>
</evidence>
<evidence type="ECO:0000256" key="4">
    <source>
        <dbReference type="ARBA" id="ARBA00022692"/>
    </source>
</evidence>
<dbReference type="InterPro" id="IPR013783">
    <property type="entry name" value="Ig-like_fold"/>
</dbReference>
<dbReference type="InterPro" id="IPR001870">
    <property type="entry name" value="B30.2/SPRY"/>
</dbReference>
<dbReference type="InterPro" id="IPR000353">
    <property type="entry name" value="MHC_II_b_N"/>
</dbReference>
<keyword evidence="8" id="KW-1064">Adaptive immunity</keyword>
<dbReference type="InterPro" id="IPR013106">
    <property type="entry name" value="Ig_V-set"/>
</dbReference>
<feature type="transmembrane region" description="Helical" evidence="14">
    <location>
        <begin position="247"/>
        <end position="269"/>
    </location>
</feature>
<proteinExistence type="inferred from homology"/>
<comment type="subcellular location">
    <subcellularLocation>
        <location evidence="1">Membrane</location>
        <topology evidence="1">Single-pass type I membrane protein</topology>
    </subcellularLocation>
</comment>
<dbReference type="SMART" id="SM00449">
    <property type="entry name" value="SPRY"/>
    <property type="match status" value="1"/>
</dbReference>
<dbReference type="PROSITE" id="PS50835">
    <property type="entry name" value="IG_LIKE"/>
    <property type="match status" value="2"/>
</dbReference>
<keyword evidence="6" id="KW-0391">Immunity</keyword>
<keyword evidence="5" id="KW-0732">Signal</keyword>
<dbReference type="KEGG" id="pcw:110199334"/>
<evidence type="ECO:0000256" key="2">
    <source>
        <dbReference type="ARBA" id="ARBA00007394"/>
    </source>
</evidence>
<dbReference type="FunFam" id="2.60.40.10:FF:000116">
    <property type="entry name" value="HLA class II histocompatibility antigen, DRB1-1 beta chain"/>
    <property type="match status" value="1"/>
</dbReference>
<dbReference type="InterPro" id="IPR011162">
    <property type="entry name" value="MHC_I/II-like_Ag-recog"/>
</dbReference>
<feature type="domain" description="Ig-like" evidence="16">
    <location>
        <begin position="145"/>
        <end position="233"/>
    </location>
</feature>
<accession>A0A6P5JF97</accession>
<keyword evidence="17" id="KW-1185">Reference proteome</keyword>
<dbReference type="Pfam" id="PF00969">
    <property type="entry name" value="MHC_II_beta"/>
    <property type="match status" value="1"/>
</dbReference>
<dbReference type="FunFam" id="2.60.40.10:FF:000208">
    <property type="entry name" value="Butyrophilin subfamily 1 member A1"/>
    <property type="match status" value="1"/>
</dbReference>
<keyword evidence="12" id="KW-0491">MHC II</keyword>
<organism evidence="17 18">
    <name type="scientific">Phascolarctos cinereus</name>
    <name type="common">Koala</name>
    <dbReference type="NCBI Taxonomy" id="38626"/>
    <lineage>
        <taxon>Eukaryota</taxon>
        <taxon>Metazoa</taxon>
        <taxon>Chordata</taxon>
        <taxon>Craniata</taxon>
        <taxon>Vertebrata</taxon>
        <taxon>Euteleostomi</taxon>
        <taxon>Mammalia</taxon>
        <taxon>Metatheria</taxon>
        <taxon>Diprotodontia</taxon>
        <taxon>Phascolarctidae</taxon>
        <taxon>Phascolarctos</taxon>
    </lineage>
</organism>
<keyword evidence="11" id="KW-0325">Glycoprotein</keyword>
<evidence type="ECO:0000256" key="7">
    <source>
        <dbReference type="ARBA" id="ARBA00022989"/>
    </source>
</evidence>
<evidence type="ECO:0000259" key="15">
    <source>
        <dbReference type="PROSITE" id="PS50188"/>
    </source>
</evidence>
<evidence type="ECO:0000256" key="11">
    <source>
        <dbReference type="ARBA" id="ARBA00023180"/>
    </source>
</evidence>
<dbReference type="GeneID" id="110199334"/>
<dbReference type="AlphaFoldDB" id="A0A6P5JF97"/>
<dbReference type="InterPro" id="IPR053896">
    <property type="entry name" value="BTN3A2-like_Ig-C"/>
</dbReference>
<dbReference type="Gene3D" id="2.60.120.920">
    <property type="match status" value="1"/>
</dbReference>
<feature type="transmembrane region" description="Helical" evidence="14">
    <location>
        <begin position="20"/>
        <end position="42"/>
    </location>
</feature>
<keyword evidence="4 14" id="KW-0812">Transmembrane</keyword>
<dbReference type="PANTHER" id="PTHR19944:SF101">
    <property type="entry name" value="HLA CLASS II HISTOCOMPATIBILITY ANTIGEN, DQ BETA 1 CHAIN"/>
    <property type="match status" value="1"/>
</dbReference>
<dbReference type="InterPro" id="IPR043136">
    <property type="entry name" value="B30.2/SPRY_sf"/>
</dbReference>
<dbReference type="SUPFAM" id="SSF48726">
    <property type="entry name" value="Immunoglobulin"/>
    <property type="match status" value="3"/>
</dbReference>
<dbReference type="InterPro" id="IPR003877">
    <property type="entry name" value="SPRY_dom"/>
</dbReference>
<dbReference type="PANTHER" id="PTHR19944">
    <property type="entry name" value="MHC CLASS II-RELATED"/>
    <property type="match status" value="1"/>
</dbReference>
<comment type="similarity">
    <text evidence="3">Belongs to the immunoglobulin superfamily. BTN/MOG family.</text>
</comment>
<evidence type="ECO:0000256" key="13">
    <source>
        <dbReference type="ARBA" id="ARBA00023319"/>
    </source>
</evidence>
<dbReference type="Proteomes" id="UP000515140">
    <property type="component" value="Unplaced"/>
</dbReference>
<dbReference type="Pfam" id="PF13765">
    <property type="entry name" value="PRY"/>
    <property type="match status" value="1"/>
</dbReference>
<evidence type="ECO:0000259" key="16">
    <source>
        <dbReference type="PROSITE" id="PS50835"/>
    </source>
</evidence>
<keyword evidence="13" id="KW-0393">Immunoglobulin domain</keyword>
<evidence type="ECO:0000256" key="14">
    <source>
        <dbReference type="SAM" id="Phobius"/>
    </source>
</evidence>
<dbReference type="SMART" id="SM00589">
    <property type="entry name" value="PRY"/>
    <property type="match status" value="1"/>
</dbReference>
<evidence type="ECO:0000313" key="18">
    <source>
        <dbReference type="RefSeq" id="XP_020829781.1"/>
    </source>
</evidence>
<keyword evidence="7 14" id="KW-1133">Transmembrane helix</keyword>
<dbReference type="FunFam" id="2.60.120.920:FF:000004">
    <property type="entry name" value="Butyrophilin subfamily 1 member A1"/>
    <property type="match status" value="1"/>
</dbReference>
<dbReference type="PRINTS" id="PR01407">
    <property type="entry name" value="BUTYPHLNCDUF"/>
</dbReference>
<dbReference type="SUPFAM" id="SSF54452">
    <property type="entry name" value="MHC antigen-recognition domain"/>
    <property type="match status" value="1"/>
</dbReference>
<dbReference type="GO" id="GO:0002504">
    <property type="term" value="P:antigen processing and presentation of peptide or polysaccharide antigen via MHC class II"/>
    <property type="evidence" value="ECO:0007669"/>
    <property type="project" value="UniProtKB-KW"/>
</dbReference>
<evidence type="ECO:0000256" key="6">
    <source>
        <dbReference type="ARBA" id="ARBA00022859"/>
    </source>
</evidence>
<reference evidence="18" key="1">
    <citation type="submission" date="2025-08" db="UniProtKB">
        <authorList>
            <consortium name="RefSeq"/>
        </authorList>
    </citation>
    <scope>IDENTIFICATION</scope>
    <source>
        <tissue evidence="18">Spleen</tissue>
    </source>
</reference>
<dbReference type="InterPro" id="IPR003597">
    <property type="entry name" value="Ig_C1-set"/>
</dbReference>
<protein>
    <submittedName>
        <fullName evidence="18">Butyrophilin subfamily 1 member A1-like isoform X1</fullName>
    </submittedName>
</protein>
<dbReference type="Pfam" id="PF22705">
    <property type="entry name" value="C2-set_3"/>
    <property type="match status" value="1"/>
</dbReference>
<dbReference type="PROSITE" id="PS00290">
    <property type="entry name" value="IG_MHC"/>
    <property type="match status" value="1"/>
</dbReference>
<dbReference type="InterPro" id="IPR003599">
    <property type="entry name" value="Ig_sub"/>
</dbReference>
<dbReference type="Pfam" id="PF07686">
    <property type="entry name" value="V-set"/>
    <property type="match status" value="1"/>
</dbReference>
<gene>
    <name evidence="18" type="primary">LOC110199334</name>
</gene>
<dbReference type="PROSITE" id="PS50188">
    <property type="entry name" value="B302_SPRY"/>
    <property type="match status" value="1"/>
</dbReference>
<evidence type="ECO:0000256" key="5">
    <source>
        <dbReference type="ARBA" id="ARBA00022729"/>
    </source>
</evidence>
<dbReference type="SMART" id="SM00407">
    <property type="entry name" value="IGc1"/>
    <property type="match status" value="1"/>
</dbReference>
<dbReference type="RefSeq" id="XP_020829781.1">
    <property type="nucleotide sequence ID" value="XM_020974122.1"/>
</dbReference>
<dbReference type="InterPro" id="IPR007110">
    <property type="entry name" value="Ig-like_dom"/>
</dbReference>